<feature type="domain" description="Peptidase M28" evidence="1">
    <location>
        <begin position="319"/>
        <end position="527"/>
    </location>
</feature>
<evidence type="ECO:0000313" key="2">
    <source>
        <dbReference type="EMBL" id="MCB2409412.1"/>
    </source>
</evidence>
<keyword evidence="3" id="KW-1185">Reference proteome</keyword>
<dbReference type="InterPro" id="IPR007484">
    <property type="entry name" value="Peptidase_M28"/>
</dbReference>
<gene>
    <name evidence="2" type="ORF">LGH74_15570</name>
</gene>
<dbReference type="InterPro" id="IPR045175">
    <property type="entry name" value="M28_fam"/>
</dbReference>
<reference evidence="2" key="1">
    <citation type="submission" date="2021-10" db="EMBL/GenBank/DDBJ databases">
        <authorList>
            <person name="Dean J.D."/>
            <person name="Kim M.K."/>
            <person name="Newey C.N."/>
            <person name="Stoker T.S."/>
            <person name="Thompson D.W."/>
            <person name="Grose J.H."/>
        </authorList>
    </citation>
    <scope>NUCLEOTIDE SEQUENCE</scope>
    <source>
        <strain evidence="2">BT178</strain>
    </source>
</reference>
<dbReference type="Gene3D" id="3.40.630.10">
    <property type="entry name" value="Zn peptidases"/>
    <property type="match status" value="2"/>
</dbReference>
<dbReference type="Proteomes" id="UP001165296">
    <property type="component" value="Unassembled WGS sequence"/>
</dbReference>
<dbReference type="PANTHER" id="PTHR12147:SF26">
    <property type="entry name" value="PEPTIDASE M28 DOMAIN-CONTAINING PROTEIN"/>
    <property type="match status" value="1"/>
</dbReference>
<protein>
    <submittedName>
        <fullName evidence="2">M28 family peptidase</fullName>
    </submittedName>
</protein>
<proteinExistence type="predicted"/>
<dbReference type="SUPFAM" id="SSF53187">
    <property type="entry name" value="Zn-dependent exopeptidases"/>
    <property type="match status" value="1"/>
</dbReference>
<dbReference type="EMBL" id="JAJADR010000004">
    <property type="protein sequence ID" value="MCB2409412.1"/>
    <property type="molecule type" value="Genomic_DNA"/>
</dbReference>
<accession>A0ABS8AVV1</accession>
<dbReference type="RefSeq" id="WP_226177052.1">
    <property type="nucleotide sequence ID" value="NZ_JAJADR010000004.1"/>
</dbReference>
<sequence>MKKHFLVILLATASQLHTNAQNRGPAAQPAAPAAPGFAATITAAGLRQDLTELASDAYEGRETGHAGQRKAADYLSRQFEQMGLLGPMNGTGNAYQQPFGLVGTTPAAAGRLQVGAATFVSGQDFVSFGAVTLPASAAAADPVFMGFGIETERYNDYAGQPDVRGRDVLVLQGEPNNGLGRNLLSGNKQESEWTSVFRKAALARDKGARSLTVVTYATPAAFRKLVRPTLPYLSEPTYGLTAPVLQPDDKQYQGQVPPAYISTLITHGPMGATLLGTTVDALWRYDKESYQLGRPPARFQPVAFTVEMPHQREELTSSNVLGFLEGTDKKDEVLVISAHYDHVGVLHDTIYNGADDDGSGTSAVLALARAFSAAKAAGQGPRRSILFLLNSGEEKGLLGSEYYTGHPVRPLAHTVADLNIDMVGRTDKAHQGKPDYLYLIGSNRLSAELHTLSESANAQNTRLRLDYKYNDPNDPEQLYYRSDHYNFARHGIPVIFYTSGLHPDYHKATDDVDKIEFDRLAERTRLVFFTAWELANREQRPRVDAPKP</sequence>
<dbReference type="PANTHER" id="PTHR12147">
    <property type="entry name" value="METALLOPEPTIDASE M28 FAMILY MEMBER"/>
    <property type="match status" value="1"/>
</dbReference>
<evidence type="ECO:0000313" key="3">
    <source>
        <dbReference type="Proteomes" id="UP001165296"/>
    </source>
</evidence>
<evidence type="ECO:0000259" key="1">
    <source>
        <dbReference type="Pfam" id="PF04389"/>
    </source>
</evidence>
<organism evidence="2 3">
    <name type="scientific">Hymenobacter lucidus</name>
    <dbReference type="NCBI Taxonomy" id="2880930"/>
    <lineage>
        <taxon>Bacteria</taxon>
        <taxon>Pseudomonadati</taxon>
        <taxon>Bacteroidota</taxon>
        <taxon>Cytophagia</taxon>
        <taxon>Cytophagales</taxon>
        <taxon>Hymenobacteraceae</taxon>
        <taxon>Hymenobacter</taxon>
    </lineage>
</organism>
<dbReference type="Pfam" id="PF04389">
    <property type="entry name" value="Peptidase_M28"/>
    <property type="match status" value="1"/>
</dbReference>
<comment type="caution">
    <text evidence="2">The sequence shown here is derived from an EMBL/GenBank/DDBJ whole genome shotgun (WGS) entry which is preliminary data.</text>
</comment>
<name>A0ABS8AVV1_9BACT</name>